<feature type="domain" description="Methylguanine DNA methyltransferase ribonuclease-like" evidence="3">
    <location>
        <begin position="35"/>
        <end position="110"/>
    </location>
</feature>
<dbReference type="PANTHER" id="PTHR10815:SF5">
    <property type="entry name" value="METHYLATED-DNA--PROTEIN-CYSTEINE METHYLTRANSFERASE"/>
    <property type="match status" value="1"/>
</dbReference>
<proteinExistence type="predicted"/>
<dbReference type="InterPro" id="IPR036217">
    <property type="entry name" value="MethylDNA_cys_MeTrfase_DNAb"/>
</dbReference>
<dbReference type="InterPro" id="IPR036631">
    <property type="entry name" value="MGMT_N_sf"/>
</dbReference>
<dbReference type="CDD" id="cd06445">
    <property type="entry name" value="ATase"/>
    <property type="match status" value="1"/>
</dbReference>
<organism evidence="4 5">
    <name type="scientific">Nostocoides veronense</name>
    <dbReference type="NCBI Taxonomy" id="330836"/>
    <lineage>
        <taxon>Bacteria</taxon>
        <taxon>Bacillati</taxon>
        <taxon>Actinomycetota</taxon>
        <taxon>Actinomycetes</taxon>
        <taxon>Micrococcales</taxon>
        <taxon>Intrasporangiaceae</taxon>
        <taxon>Nostocoides</taxon>
    </lineage>
</organism>
<dbReference type="InterPro" id="IPR008332">
    <property type="entry name" value="MethylG_MeTrfase_N"/>
</dbReference>
<dbReference type="RefSeq" id="WP_344080908.1">
    <property type="nucleotide sequence ID" value="NZ_BAAAPO010000008.1"/>
</dbReference>
<evidence type="ECO:0000256" key="1">
    <source>
        <dbReference type="ARBA" id="ARBA00022763"/>
    </source>
</evidence>
<dbReference type="Gene3D" id="1.10.10.10">
    <property type="entry name" value="Winged helix-like DNA-binding domain superfamily/Winged helix DNA-binding domain"/>
    <property type="match status" value="1"/>
</dbReference>
<gene>
    <name evidence="4" type="ORF">GCM10009811_05340</name>
</gene>
<protein>
    <submittedName>
        <fullName evidence="4">Methylated-DNA--[protein]-cysteine S-methyltransferase</fullName>
    </submittedName>
</protein>
<dbReference type="Pfam" id="PF02870">
    <property type="entry name" value="Methyltransf_1N"/>
    <property type="match status" value="1"/>
</dbReference>
<dbReference type="Gene3D" id="3.30.160.70">
    <property type="entry name" value="Methylated DNA-protein cysteine methyltransferase domain"/>
    <property type="match status" value="1"/>
</dbReference>
<dbReference type="SUPFAM" id="SSF46767">
    <property type="entry name" value="Methylated DNA-protein cysteine methyltransferase, C-terminal domain"/>
    <property type="match status" value="1"/>
</dbReference>
<dbReference type="PANTHER" id="PTHR10815">
    <property type="entry name" value="METHYLATED-DNA--PROTEIN-CYSTEINE METHYLTRANSFERASE"/>
    <property type="match status" value="1"/>
</dbReference>
<dbReference type="Proteomes" id="UP001499938">
    <property type="component" value="Unassembled WGS sequence"/>
</dbReference>
<keyword evidence="1" id="KW-0227">DNA damage</keyword>
<dbReference type="SUPFAM" id="SSF53155">
    <property type="entry name" value="Methylated DNA-protein cysteine methyltransferase domain"/>
    <property type="match status" value="1"/>
</dbReference>
<dbReference type="Pfam" id="PF01035">
    <property type="entry name" value="DNA_binding_1"/>
    <property type="match status" value="1"/>
</dbReference>
<name>A0ABP4XKI1_9MICO</name>
<keyword evidence="5" id="KW-1185">Reference proteome</keyword>
<comment type="caution">
    <text evidence="4">The sequence shown here is derived from an EMBL/GenBank/DDBJ whole genome shotgun (WGS) entry which is preliminary data.</text>
</comment>
<evidence type="ECO:0000259" key="2">
    <source>
        <dbReference type="Pfam" id="PF01035"/>
    </source>
</evidence>
<dbReference type="InterPro" id="IPR014048">
    <property type="entry name" value="MethylDNA_cys_MeTrfase_DNA-bd"/>
</dbReference>
<feature type="domain" description="Methylated-DNA-[protein]-cysteine S-methyltransferase DNA binding" evidence="2">
    <location>
        <begin position="117"/>
        <end position="195"/>
    </location>
</feature>
<dbReference type="InterPro" id="IPR036388">
    <property type="entry name" value="WH-like_DNA-bd_sf"/>
</dbReference>
<accession>A0ABP4XKI1</accession>
<reference evidence="5" key="1">
    <citation type="journal article" date="2019" name="Int. J. Syst. Evol. Microbiol.">
        <title>The Global Catalogue of Microorganisms (GCM) 10K type strain sequencing project: providing services to taxonomists for standard genome sequencing and annotation.</title>
        <authorList>
            <consortium name="The Broad Institute Genomics Platform"/>
            <consortium name="The Broad Institute Genome Sequencing Center for Infectious Disease"/>
            <person name="Wu L."/>
            <person name="Ma J."/>
        </authorList>
    </citation>
    <scope>NUCLEOTIDE SEQUENCE [LARGE SCALE GENOMIC DNA]</scope>
    <source>
        <strain evidence="5">JCM 15592</strain>
    </source>
</reference>
<evidence type="ECO:0000259" key="3">
    <source>
        <dbReference type="Pfam" id="PF02870"/>
    </source>
</evidence>
<evidence type="ECO:0000313" key="5">
    <source>
        <dbReference type="Proteomes" id="UP001499938"/>
    </source>
</evidence>
<sequence>MTTDPRTPPVDPEDLAALHTRLARAADANGLLEIAYREIDSPVGPLLLAATPRGVVRVAFAIEGFDAVLTDLATRLSPRVLLAPNRLEATAYELDGYFRGRRTAFDLPLDHALSSGFRARVQGHLTAIPYGETATYAQVAAALDNPKAIRAVGSACATNPLPILQPCHRVLRSDGSLGGYLGGLPAKEILLALEGR</sequence>
<evidence type="ECO:0000313" key="4">
    <source>
        <dbReference type="EMBL" id="GAA1782818.1"/>
    </source>
</evidence>
<dbReference type="EMBL" id="BAAAPO010000008">
    <property type="protein sequence ID" value="GAA1782818.1"/>
    <property type="molecule type" value="Genomic_DNA"/>
</dbReference>
<dbReference type="NCBIfam" id="TIGR00589">
    <property type="entry name" value="ogt"/>
    <property type="match status" value="1"/>
</dbReference>